<dbReference type="PANTHER" id="PTHR23131">
    <property type="entry name" value="ENDORIBONUCLEASE LACTB2"/>
    <property type="match status" value="1"/>
</dbReference>
<dbReference type="EMBL" id="BOOU01000058">
    <property type="protein sequence ID" value="GII79340.1"/>
    <property type="molecule type" value="Genomic_DNA"/>
</dbReference>
<dbReference type="SUPFAM" id="SSF56281">
    <property type="entry name" value="Metallo-hydrolase/oxidoreductase"/>
    <property type="match status" value="1"/>
</dbReference>
<organism evidence="3 4">
    <name type="scientific">Sphaerisporangium rufum</name>
    <dbReference type="NCBI Taxonomy" id="1381558"/>
    <lineage>
        <taxon>Bacteria</taxon>
        <taxon>Bacillati</taxon>
        <taxon>Actinomycetota</taxon>
        <taxon>Actinomycetes</taxon>
        <taxon>Streptosporangiales</taxon>
        <taxon>Streptosporangiaceae</taxon>
        <taxon>Sphaerisporangium</taxon>
    </lineage>
</organism>
<gene>
    <name evidence="3" type="ORF">Sru01_43220</name>
</gene>
<dbReference type="PANTHER" id="PTHR23131:SF4">
    <property type="entry name" value="METALLO-BETA-LACTAMASE SUPERFAMILY POTEIN"/>
    <property type="match status" value="1"/>
</dbReference>
<sequence length="373" mass="40697">MGEQAAATTDGAPAAGERGRRVTPASEEQRAAWLGGALPAVERVRPGLWSIPVPIPINPLRYVLVYALELPDGVAIIDAGWNTEEAYAALDAGLAVAGYRMTDVRAVLVTHMHPDHYGLAGRVREASGAWIGLHPADAALLHDRYADSEIERLVERQREMMVRSGVPAAELDELSGASVMIKQFVMMAAPDRLIEDGDALGLAGWDLRAIWTPGHSPGHLCFASPERRLLFSGDHVLARITPNVAVHAQSGHDPLAEYLGSLAAIRDAEVDEVLPAHEYRFLELADRVDYVMTHHERRLAEVEAAVAGADGVTCWDVTTRLTWSRAWERIPAYMRRAAGNETLAHLVHLETRGRLRRVPGGPGAPDLWHPATR</sequence>
<name>A0A919R8N1_9ACTN</name>
<evidence type="ECO:0000256" key="1">
    <source>
        <dbReference type="SAM" id="MobiDB-lite"/>
    </source>
</evidence>
<dbReference type="InterPro" id="IPR036388">
    <property type="entry name" value="WH-like_DNA-bd_sf"/>
</dbReference>
<keyword evidence="4" id="KW-1185">Reference proteome</keyword>
<dbReference type="InterPro" id="IPR001279">
    <property type="entry name" value="Metallo-B-lactamas"/>
</dbReference>
<dbReference type="SMART" id="SM00849">
    <property type="entry name" value="Lactamase_B"/>
    <property type="match status" value="1"/>
</dbReference>
<dbReference type="CDD" id="cd07725">
    <property type="entry name" value="TTHA1429-like_MBL-fold"/>
    <property type="match status" value="1"/>
</dbReference>
<evidence type="ECO:0000259" key="2">
    <source>
        <dbReference type="SMART" id="SM00849"/>
    </source>
</evidence>
<dbReference type="AlphaFoldDB" id="A0A919R8N1"/>
<evidence type="ECO:0000313" key="3">
    <source>
        <dbReference type="EMBL" id="GII79340.1"/>
    </source>
</evidence>
<comment type="caution">
    <text evidence="3">The sequence shown here is derived from an EMBL/GenBank/DDBJ whole genome shotgun (WGS) entry which is preliminary data.</text>
</comment>
<dbReference type="GO" id="GO:0016787">
    <property type="term" value="F:hydrolase activity"/>
    <property type="evidence" value="ECO:0007669"/>
    <property type="project" value="UniProtKB-KW"/>
</dbReference>
<dbReference type="Gene3D" id="1.10.10.10">
    <property type="entry name" value="Winged helix-like DNA-binding domain superfamily/Winged helix DNA-binding domain"/>
    <property type="match status" value="1"/>
</dbReference>
<reference evidence="3" key="1">
    <citation type="submission" date="2021-01" db="EMBL/GenBank/DDBJ databases">
        <title>Whole genome shotgun sequence of Sphaerisporangium rufum NBRC 109079.</title>
        <authorList>
            <person name="Komaki H."/>
            <person name="Tamura T."/>
        </authorList>
    </citation>
    <scope>NUCLEOTIDE SEQUENCE</scope>
    <source>
        <strain evidence="3">NBRC 109079</strain>
    </source>
</reference>
<dbReference type="InterPro" id="IPR050662">
    <property type="entry name" value="Sec-metab_biosynth-thioest"/>
</dbReference>
<feature type="region of interest" description="Disordered" evidence="1">
    <location>
        <begin position="1"/>
        <end position="26"/>
    </location>
</feature>
<dbReference type="RefSeq" id="WP_203989271.1">
    <property type="nucleotide sequence ID" value="NZ_BOOU01000058.1"/>
</dbReference>
<feature type="compositionally biased region" description="Low complexity" evidence="1">
    <location>
        <begin position="1"/>
        <end position="16"/>
    </location>
</feature>
<dbReference type="Proteomes" id="UP000655287">
    <property type="component" value="Unassembled WGS sequence"/>
</dbReference>
<dbReference type="Pfam" id="PF00753">
    <property type="entry name" value="Lactamase_B"/>
    <property type="match status" value="1"/>
</dbReference>
<protein>
    <submittedName>
        <fullName evidence="3">MBL fold hydrolase</fullName>
    </submittedName>
</protein>
<proteinExistence type="predicted"/>
<dbReference type="InterPro" id="IPR036866">
    <property type="entry name" value="RibonucZ/Hydroxyglut_hydro"/>
</dbReference>
<keyword evidence="3" id="KW-0378">Hydrolase</keyword>
<dbReference type="Gene3D" id="3.60.15.10">
    <property type="entry name" value="Ribonuclease Z/Hydroxyacylglutathione hydrolase-like"/>
    <property type="match status" value="1"/>
</dbReference>
<feature type="domain" description="Metallo-beta-lactamase" evidence="2">
    <location>
        <begin position="62"/>
        <end position="277"/>
    </location>
</feature>
<evidence type="ECO:0000313" key="4">
    <source>
        <dbReference type="Proteomes" id="UP000655287"/>
    </source>
</evidence>
<accession>A0A919R8N1</accession>